<dbReference type="SUPFAM" id="SSF54928">
    <property type="entry name" value="RNA-binding domain, RBD"/>
    <property type="match status" value="1"/>
</dbReference>
<dbReference type="VEuPathDB" id="FungiDB:DIURU_002156"/>
<feature type="compositionally biased region" description="Basic and acidic residues" evidence="2">
    <location>
        <begin position="488"/>
        <end position="515"/>
    </location>
</feature>
<feature type="compositionally biased region" description="Basic and acidic residues" evidence="2">
    <location>
        <begin position="531"/>
        <end position="545"/>
    </location>
</feature>
<feature type="compositionally biased region" description="Polar residues" evidence="2">
    <location>
        <begin position="469"/>
        <end position="478"/>
    </location>
</feature>
<evidence type="ECO:0000259" key="3">
    <source>
        <dbReference type="PROSITE" id="PS50102"/>
    </source>
</evidence>
<proteinExistence type="predicted"/>
<feature type="compositionally biased region" description="Polar residues" evidence="2">
    <location>
        <begin position="546"/>
        <end position="555"/>
    </location>
</feature>
<comment type="caution">
    <text evidence="4">The sequence shown here is derived from an EMBL/GenBank/DDBJ whole genome shotgun (WGS) entry which is preliminary data.</text>
</comment>
<dbReference type="OrthoDB" id="48651at2759"/>
<feature type="compositionally biased region" description="Basic residues" evidence="2">
    <location>
        <begin position="516"/>
        <end position="526"/>
    </location>
</feature>
<feature type="compositionally biased region" description="Basic and acidic residues" evidence="2">
    <location>
        <begin position="296"/>
        <end position="339"/>
    </location>
</feature>
<dbReference type="CDD" id="cd00590">
    <property type="entry name" value="RRM_SF"/>
    <property type="match status" value="1"/>
</dbReference>
<feature type="compositionally biased region" description="Basic and acidic residues" evidence="2">
    <location>
        <begin position="410"/>
        <end position="442"/>
    </location>
</feature>
<feature type="compositionally biased region" description="Polar residues" evidence="2">
    <location>
        <begin position="379"/>
        <end position="390"/>
    </location>
</feature>
<keyword evidence="1" id="KW-0694">RNA-binding</keyword>
<dbReference type="Proteomes" id="UP000449547">
    <property type="component" value="Unassembled WGS sequence"/>
</dbReference>
<evidence type="ECO:0000256" key="1">
    <source>
        <dbReference type="PROSITE-ProRule" id="PRU00176"/>
    </source>
</evidence>
<protein>
    <recommendedName>
        <fullName evidence="3">RRM domain-containing protein</fullName>
    </recommendedName>
</protein>
<feature type="compositionally biased region" description="Basic residues" evidence="2">
    <location>
        <begin position="395"/>
        <end position="409"/>
    </location>
</feature>
<evidence type="ECO:0000256" key="2">
    <source>
        <dbReference type="SAM" id="MobiDB-lite"/>
    </source>
</evidence>
<feature type="compositionally biased region" description="Basic and acidic residues" evidence="2">
    <location>
        <begin position="235"/>
        <end position="258"/>
    </location>
</feature>
<feature type="compositionally biased region" description="Pro residues" evidence="2">
    <location>
        <begin position="176"/>
        <end position="189"/>
    </location>
</feature>
<feature type="domain" description="RRM" evidence="3">
    <location>
        <begin position="39"/>
        <end position="123"/>
    </location>
</feature>
<dbReference type="Gene3D" id="3.30.70.330">
    <property type="match status" value="1"/>
</dbReference>
<evidence type="ECO:0000313" key="4">
    <source>
        <dbReference type="EMBL" id="KAA8903934.1"/>
    </source>
</evidence>
<reference evidence="4 5" key="1">
    <citation type="submission" date="2019-07" db="EMBL/GenBank/DDBJ databases">
        <title>Genome assembly of two rare yeast pathogens: Diutina rugosa and Trichomonascus ciferrii.</title>
        <authorList>
            <person name="Mixao V."/>
            <person name="Saus E."/>
            <person name="Hansen A."/>
            <person name="Lass-Flor C."/>
            <person name="Gabaldon T."/>
        </authorList>
    </citation>
    <scope>NUCLEOTIDE SEQUENCE [LARGE SCALE GENOMIC DNA]</scope>
    <source>
        <strain evidence="4 5">CBS 613</strain>
    </source>
</reference>
<feature type="compositionally biased region" description="Polar residues" evidence="2">
    <location>
        <begin position="165"/>
        <end position="175"/>
    </location>
</feature>
<organism evidence="4 5">
    <name type="scientific">Diutina rugosa</name>
    <name type="common">Yeast</name>
    <name type="synonym">Candida rugosa</name>
    <dbReference type="NCBI Taxonomy" id="5481"/>
    <lineage>
        <taxon>Eukaryota</taxon>
        <taxon>Fungi</taxon>
        <taxon>Dikarya</taxon>
        <taxon>Ascomycota</taxon>
        <taxon>Saccharomycotina</taxon>
        <taxon>Pichiomycetes</taxon>
        <taxon>Debaryomycetaceae</taxon>
        <taxon>Diutina</taxon>
    </lineage>
</organism>
<feature type="compositionally biased region" description="Polar residues" evidence="2">
    <location>
        <begin position="347"/>
        <end position="361"/>
    </location>
</feature>
<feature type="region of interest" description="Disordered" evidence="2">
    <location>
        <begin position="235"/>
        <end position="561"/>
    </location>
</feature>
<feature type="compositionally biased region" description="Basic residues" evidence="2">
    <location>
        <begin position="450"/>
        <end position="460"/>
    </location>
</feature>
<dbReference type="OMA" id="HMLLEIA"/>
<keyword evidence="5" id="KW-1185">Reference proteome</keyword>
<dbReference type="InterPro" id="IPR000504">
    <property type="entry name" value="RRM_dom"/>
</dbReference>
<dbReference type="InterPro" id="IPR035979">
    <property type="entry name" value="RBD_domain_sf"/>
</dbReference>
<dbReference type="RefSeq" id="XP_034013079.1">
    <property type="nucleotide sequence ID" value="XM_034154777.1"/>
</dbReference>
<gene>
    <name evidence="4" type="ORF">DIURU_002156</name>
</gene>
<dbReference type="InterPro" id="IPR012677">
    <property type="entry name" value="Nucleotide-bd_a/b_plait_sf"/>
</dbReference>
<dbReference type="PROSITE" id="PS50102">
    <property type="entry name" value="RRM"/>
    <property type="match status" value="1"/>
</dbReference>
<accession>A0A642UT52</accession>
<evidence type="ECO:0000313" key="5">
    <source>
        <dbReference type="Proteomes" id="UP000449547"/>
    </source>
</evidence>
<feature type="compositionally biased region" description="Polar residues" evidence="2">
    <location>
        <begin position="267"/>
        <end position="295"/>
    </location>
</feature>
<dbReference type="GeneID" id="54780807"/>
<feature type="region of interest" description="Disordered" evidence="2">
    <location>
        <begin position="159"/>
        <end position="202"/>
    </location>
</feature>
<sequence>MASIAVRIGGSGGGYGGHRGGFQGYSGGSVPSSIQGPPFIVKLLQLPSDANDTFIEDLFKSRYTPVVKVKVVYDPSSSPLTSNVIRKVAFVELRSAADYQKVLKWHDCYYQPGKRVMIDPANFNDFQDTMRFNSDHADELSSLSQKVASNSNRWERAGSLGHQAPVQNRRLSTATAPPPQPVKPKPKPNPFGEAKPVDTLTKEKEIQKRLIKVNETTTLTVGEGEDPKEILRNYQERWRGRRGSERRGSIAILKRDGQRSLSKHPSHTGNNKSQQSSSEQGPDSLPSIQKESITLSEDHNPVVDSENSVHGKSLECGEYDNLTKSHSRESDKEAQEKRSSIPKVDNSVESTSISEALTSPKNDPPDQLTGNDAKAPHSSKGSLAGTNTEISADKNRRRGDRRGGSRRSRGNRDRVNEKSQDSVKERTSTERTTSDDQPKKEQSSSSSHSRDHRSRRRRDERKRSDKSGVKSSADQTTKPAAKSVSDSDIVRDTNARTTEGSRRGSLDKKEGEGSGRRSRRGGKRRTQGSNAEERKDGRDKEESHKATSNATTNPQVGPLIE</sequence>
<name>A0A642UT52_DIURU</name>
<dbReference type="EMBL" id="SWFT01000065">
    <property type="protein sequence ID" value="KAA8903934.1"/>
    <property type="molecule type" value="Genomic_DNA"/>
</dbReference>
<dbReference type="AlphaFoldDB" id="A0A642UT52"/>
<dbReference type="GO" id="GO:0003723">
    <property type="term" value="F:RNA binding"/>
    <property type="evidence" value="ECO:0007669"/>
    <property type="project" value="UniProtKB-UniRule"/>
</dbReference>